<dbReference type="InterPro" id="IPR000644">
    <property type="entry name" value="CBS_dom"/>
</dbReference>
<keyword evidence="5" id="KW-0819">tRNA processing</keyword>
<feature type="domain" description="CBS" evidence="13">
    <location>
        <begin position="376"/>
        <end position="432"/>
    </location>
</feature>
<dbReference type="EMBL" id="SOII01000079">
    <property type="protein sequence ID" value="TET85939.1"/>
    <property type="molecule type" value="Genomic_DNA"/>
</dbReference>
<dbReference type="SUPFAM" id="SSF54631">
    <property type="entry name" value="CBS-domain pair"/>
    <property type="match status" value="1"/>
</dbReference>
<dbReference type="GO" id="GO:0016779">
    <property type="term" value="F:nucleotidyltransferase activity"/>
    <property type="evidence" value="ECO:0007669"/>
    <property type="project" value="UniProtKB-KW"/>
</dbReference>
<dbReference type="InterPro" id="IPR032828">
    <property type="entry name" value="PolyA_RNA-bd"/>
</dbReference>
<name>A0A523Y4E1_UNCAE</name>
<dbReference type="PANTHER" id="PTHR47788:SF1">
    <property type="entry name" value="A-ADDING TRNA NUCLEOTIDYLTRANSFERASE"/>
    <property type="match status" value="1"/>
</dbReference>
<dbReference type="Gene3D" id="3.10.580.10">
    <property type="entry name" value="CBS-domain"/>
    <property type="match status" value="1"/>
</dbReference>
<keyword evidence="9" id="KW-0460">Magnesium</keyword>
<dbReference type="SUPFAM" id="SSF64182">
    <property type="entry name" value="DHH phosphoesterases"/>
    <property type="match status" value="1"/>
</dbReference>
<dbReference type="InterPro" id="IPR002646">
    <property type="entry name" value="PolA_pol_head_dom"/>
</dbReference>
<evidence type="ECO:0000256" key="6">
    <source>
        <dbReference type="ARBA" id="ARBA00022695"/>
    </source>
</evidence>
<dbReference type="GO" id="GO:0046872">
    <property type="term" value="F:metal ion binding"/>
    <property type="evidence" value="ECO:0007669"/>
    <property type="project" value="UniProtKB-KW"/>
</dbReference>
<comment type="caution">
    <text evidence="14">The sequence shown here is derived from an EMBL/GenBank/DDBJ whole genome shotgun (WGS) entry which is preliminary data.</text>
</comment>
<dbReference type="Pfam" id="PF01743">
    <property type="entry name" value="PolyA_pol"/>
    <property type="match status" value="1"/>
</dbReference>
<evidence type="ECO:0000256" key="10">
    <source>
        <dbReference type="ARBA" id="ARBA00022884"/>
    </source>
</evidence>
<dbReference type="GO" id="GO:0000166">
    <property type="term" value="F:nucleotide binding"/>
    <property type="evidence" value="ECO:0007669"/>
    <property type="project" value="UniProtKB-KW"/>
</dbReference>
<organism evidence="14 15">
    <name type="scientific">Aerophobetes bacterium</name>
    <dbReference type="NCBI Taxonomy" id="2030807"/>
    <lineage>
        <taxon>Bacteria</taxon>
        <taxon>Candidatus Aerophobota</taxon>
    </lineage>
</organism>
<dbReference type="SUPFAM" id="SSF81891">
    <property type="entry name" value="Poly A polymerase C-terminal region-like"/>
    <property type="match status" value="1"/>
</dbReference>
<evidence type="ECO:0000259" key="13">
    <source>
        <dbReference type="PROSITE" id="PS51371"/>
    </source>
</evidence>
<dbReference type="Proteomes" id="UP000315669">
    <property type="component" value="Unassembled WGS sequence"/>
</dbReference>
<dbReference type="InterPro" id="IPR001667">
    <property type="entry name" value="DDH_dom"/>
</dbReference>
<evidence type="ECO:0000256" key="8">
    <source>
        <dbReference type="ARBA" id="ARBA00022741"/>
    </source>
</evidence>
<evidence type="ECO:0000313" key="14">
    <source>
        <dbReference type="EMBL" id="TET85939.1"/>
    </source>
</evidence>
<evidence type="ECO:0000256" key="2">
    <source>
        <dbReference type="ARBA" id="ARBA00007265"/>
    </source>
</evidence>
<keyword evidence="10 12" id="KW-0694">RNA-binding</keyword>
<keyword evidence="4 12" id="KW-0808">Transferase</keyword>
<proteinExistence type="inferred from homology"/>
<dbReference type="InterPro" id="IPR052390">
    <property type="entry name" value="tRNA_nt/polyA_polymerase"/>
</dbReference>
<protein>
    <submittedName>
        <fullName evidence="14">CBS domain-containing protein</fullName>
    </submittedName>
</protein>
<evidence type="ECO:0000256" key="11">
    <source>
        <dbReference type="PROSITE-ProRule" id="PRU00703"/>
    </source>
</evidence>
<evidence type="ECO:0000256" key="7">
    <source>
        <dbReference type="ARBA" id="ARBA00022723"/>
    </source>
</evidence>
<dbReference type="SUPFAM" id="SSF81301">
    <property type="entry name" value="Nucleotidyltransferase"/>
    <property type="match status" value="1"/>
</dbReference>
<dbReference type="PROSITE" id="PS51371">
    <property type="entry name" value="CBS"/>
    <property type="match status" value="2"/>
</dbReference>
<dbReference type="Gene3D" id="3.10.310.30">
    <property type="match status" value="1"/>
</dbReference>
<dbReference type="Pfam" id="PF12627">
    <property type="entry name" value="PolyA_pol_RNAbd"/>
    <property type="match status" value="1"/>
</dbReference>
<evidence type="ECO:0000313" key="15">
    <source>
        <dbReference type="Proteomes" id="UP000315669"/>
    </source>
</evidence>
<sequence>MEIITTHTGTDFDALASMVAAKKLYPEAKLSLPGSVAKEVKQFICLYGSLLENIPSEEIDLDKVKRLILVDTRWLNRIGIFNQLISRKGVEIHIYDHHPPHPEDIEGEGGICQEVGATTSLLVSLIRKRRISISPAEATLLLLGIYEDTGSLSFTSTTPLDLEAAAYLLSQGANLELISSFLNRGLTEKQTLLLDDFLKKAQTKLINGVEIVVIVTEIDEFIGGLSLPLHKLIDLKNLEVVFVLIKSKDRVYLMARSRTPSVNVGEILSPFGGGGHNFAASALIKGADSKEIEQRLSQVLKDRIEPRLTIGRIMSPPGETATPQMLVKEAQILLKKHKITFLPVVENSKVLGMISQERIDRLIAHNSGNAPLKSYITPKILTCPPFISIKRAQELMMEEEAGVLFVLEEDKLVGIITGSDLLDAFHQRREDSREENLGSLKDLLEKKVPEKIQRLLWQAGKVANKMGYRAFVVGGFVRDLLLGIENLDIDLVIEGDGIDFAIQFADEVAGKVKTHKDFGTAVLIFPDGFKLDIATSRREFYPRPASLPRVTPASLREDVFRRDFTVNTMAIDINLNSFGNLIDFFAGQKDIKEKRVGVLHSKSFIEDPTRIFRAIRFEQRYGFTIEDKTLRLIEDALRRGLLQELSGERIREELIQILEEDRPGRGLKRMQELGVLKTLHPRMRLDEEKEEKLDHLVDVFARFEILFNKRVKRWLIRLLLLLEDLNGAELKEFCRRYRFNKEERESILKGKNKAKELEEKLKTSEFLKPSSIYYLLQPLSQEILLFTIARAEEKGIEKRIFDYLSKLKNIKIKVDGNDLKQMGYKPSPEFTQILEELKKAKLDGEIETREEELDYIKKRFPREETQ</sequence>
<dbReference type="SMART" id="SM00116">
    <property type="entry name" value="CBS"/>
    <property type="match status" value="2"/>
</dbReference>
<evidence type="ECO:0000256" key="4">
    <source>
        <dbReference type="ARBA" id="ARBA00022679"/>
    </source>
</evidence>
<keyword evidence="6" id="KW-0548">Nucleotidyltransferase</keyword>
<keyword evidence="3" id="KW-0820">tRNA-binding</keyword>
<keyword evidence="7" id="KW-0479">Metal-binding</keyword>
<dbReference type="Gene3D" id="3.90.1640.10">
    <property type="entry name" value="inorganic pyrophosphatase (n-terminal core)"/>
    <property type="match status" value="1"/>
</dbReference>
<dbReference type="Gene3D" id="1.10.3090.10">
    <property type="entry name" value="cca-adding enzyme, domain 2"/>
    <property type="match status" value="1"/>
</dbReference>
<dbReference type="Gene3D" id="3.30.460.10">
    <property type="entry name" value="Beta Polymerase, domain 2"/>
    <property type="match status" value="1"/>
</dbReference>
<dbReference type="PANTHER" id="PTHR47788">
    <property type="entry name" value="POLYA POLYMERASE"/>
    <property type="match status" value="1"/>
</dbReference>
<dbReference type="GO" id="GO:0000049">
    <property type="term" value="F:tRNA binding"/>
    <property type="evidence" value="ECO:0007669"/>
    <property type="project" value="UniProtKB-KW"/>
</dbReference>
<evidence type="ECO:0000256" key="1">
    <source>
        <dbReference type="ARBA" id="ARBA00001946"/>
    </source>
</evidence>
<feature type="domain" description="CBS" evidence="13">
    <location>
        <begin position="314"/>
        <end position="372"/>
    </location>
</feature>
<evidence type="ECO:0000256" key="5">
    <source>
        <dbReference type="ARBA" id="ARBA00022694"/>
    </source>
</evidence>
<keyword evidence="11" id="KW-0129">CBS domain</keyword>
<dbReference type="Pfam" id="PF01368">
    <property type="entry name" value="DHH"/>
    <property type="match status" value="1"/>
</dbReference>
<gene>
    <name evidence="14" type="ORF">E3J32_01120</name>
</gene>
<evidence type="ECO:0000256" key="12">
    <source>
        <dbReference type="RuleBase" id="RU003953"/>
    </source>
</evidence>
<dbReference type="InterPro" id="IPR046342">
    <property type="entry name" value="CBS_dom_sf"/>
</dbReference>
<reference evidence="14 15" key="1">
    <citation type="submission" date="2019-03" db="EMBL/GenBank/DDBJ databases">
        <title>Metabolic potential of uncultured bacteria and archaea associated with petroleum seepage in deep-sea sediments.</title>
        <authorList>
            <person name="Dong X."/>
            <person name="Hubert C."/>
        </authorList>
    </citation>
    <scope>NUCLEOTIDE SEQUENCE [LARGE SCALE GENOMIC DNA]</scope>
    <source>
        <strain evidence="14">E29_bin25</strain>
    </source>
</reference>
<dbReference type="InterPro" id="IPR038763">
    <property type="entry name" value="DHH_sf"/>
</dbReference>
<comment type="similarity">
    <text evidence="2 12">Belongs to the tRNA nucleotidyltransferase/poly(A) polymerase family.</text>
</comment>
<evidence type="ECO:0000256" key="3">
    <source>
        <dbReference type="ARBA" id="ARBA00022555"/>
    </source>
</evidence>
<dbReference type="CDD" id="cd05398">
    <property type="entry name" value="NT_ClassII-CCAase"/>
    <property type="match status" value="1"/>
</dbReference>
<dbReference type="Pfam" id="PF00571">
    <property type="entry name" value="CBS"/>
    <property type="match status" value="2"/>
</dbReference>
<dbReference type="GO" id="GO:0008033">
    <property type="term" value="P:tRNA processing"/>
    <property type="evidence" value="ECO:0007669"/>
    <property type="project" value="UniProtKB-KW"/>
</dbReference>
<dbReference type="AlphaFoldDB" id="A0A523Y4E1"/>
<dbReference type="InterPro" id="IPR043519">
    <property type="entry name" value="NT_sf"/>
</dbReference>
<keyword evidence="8" id="KW-0547">Nucleotide-binding</keyword>
<accession>A0A523Y4E1</accession>
<comment type="cofactor">
    <cofactor evidence="1">
        <name>Mg(2+)</name>
        <dbReference type="ChEBI" id="CHEBI:18420"/>
    </cofactor>
</comment>
<evidence type="ECO:0000256" key="9">
    <source>
        <dbReference type="ARBA" id="ARBA00022842"/>
    </source>
</evidence>